<feature type="region of interest" description="Disordered" evidence="5">
    <location>
        <begin position="14"/>
        <end position="42"/>
    </location>
</feature>
<dbReference type="SUPFAM" id="SSF53474">
    <property type="entry name" value="alpha/beta-Hydrolases"/>
    <property type="match status" value="1"/>
</dbReference>
<evidence type="ECO:0000313" key="10">
    <source>
        <dbReference type="Proteomes" id="UP001472866"/>
    </source>
</evidence>
<evidence type="ECO:0000256" key="6">
    <source>
        <dbReference type="SAM" id="Phobius"/>
    </source>
</evidence>
<comment type="catalytic activity">
    <reaction evidence="4">
        <text>[protein]-C-terminal S-[(2E,6E)-farnesyl]-L-cysteine methyl ester + H2O = [protein]-C-terminal S-[(2E,6E)-farnesyl]-L-cysteine + methanol + H(+)</text>
        <dbReference type="Rhea" id="RHEA:48520"/>
        <dbReference type="Rhea" id="RHEA-COMP:12125"/>
        <dbReference type="Rhea" id="RHEA-COMP:12126"/>
        <dbReference type="ChEBI" id="CHEBI:15377"/>
        <dbReference type="ChEBI" id="CHEBI:15378"/>
        <dbReference type="ChEBI" id="CHEBI:17790"/>
        <dbReference type="ChEBI" id="CHEBI:90510"/>
        <dbReference type="ChEBI" id="CHEBI:90511"/>
        <dbReference type="EC" id="3.1.1.n2"/>
    </reaction>
</comment>
<protein>
    <recommendedName>
        <fullName evidence="3">protein-S-isoprenylcysteine alpha-carbonyl methylesterase</fullName>
        <ecNumber evidence="3">3.1.1.n2</ecNumber>
    </recommendedName>
</protein>
<keyword evidence="10" id="KW-1185">Reference proteome</keyword>
<dbReference type="InterPro" id="IPR049492">
    <property type="entry name" value="BD-FAE-like_dom"/>
</dbReference>
<dbReference type="PANTHER" id="PTHR48081">
    <property type="entry name" value="AB HYDROLASE SUPERFAMILY PROTEIN C4A8.06C"/>
    <property type="match status" value="1"/>
</dbReference>
<keyword evidence="6" id="KW-0472">Membrane</keyword>
<feature type="domain" description="BD-FAE-like" evidence="7">
    <location>
        <begin position="158"/>
        <end position="385"/>
    </location>
</feature>
<dbReference type="PANTHER" id="PTHR48081:SF33">
    <property type="entry name" value="KYNURENINE FORMAMIDASE"/>
    <property type="match status" value="1"/>
</dbReference>
<gene>
    <name evidence="8" type="ORF">CROS1456_LOCUS9348</name>
    <name evidence="9" type="ORF">HKI87_04g27760</name>
</gene>
<dbReference type="Pfam" id="PF20434">
    <property type="entry name" value="BD-FAE"/>
    <property type="match status" value="1"/>
</dbReference>
<evidence type="ECO:0000259" key="7">
    <source>
        <dbReference type="Pfam" id="PF20434"/>
    </source>
</evidence>
<keyword evidence="1" id="KW-0378">Hydrolase</keyword>
<dbReference type="GO" id="GO:0016787">
    <property type="term" value="F:hydrolase activity"/>
    <property type="evidence" value="ECO:0007669"/>
    <property type="project" value="UniProtKB-KW"/>
</dbReference>
<evidence type="ECO:0000256" key="1">
    <source>
        <dbReference type="ARBA" id="ARBA00022801"/>
    </source>
</evidence>
<dbReference type="AlphaFoldDB" id="A0A7S3CHC5"/>
<dbReference type="InterPro" id="IPR029058">
    <property type="entry name" value="AB_hydrolase_fold"/>
</dbReference>
<dbReference type="InterPro" id="IPR050300">
    <property type="entry name" value="GDXG_lipolytic_enzyme"/>
</dbReference>
<evidence type="ECO:0000256" key="3">
    <source>
        <dbReference type="ARBA" id="ARBA00038928"/>
    </source>
</evidence>
<dbReference type="EMBL" id="CP151504">
    <property type="protein sequence ID" value="WZN61241.1"/>
    <property type="molecule type" value="Genomic_DNA"/>
</dbReference>
<dbReference type="Gene3D" id="3.40.50.1820">
    <property type="entry name" value="alpha/beta hydrolase"/>
    <property type="match status" value="1"/>
</dbReference>
<evidence type="ECO:0000313" key="9">
    <source>
        <dbReference type="EMBL" id="WZN61241.1"/>
    </source>
</evidence>
<evidence type="ECO:0000256" key="4">
    <source>
        <dbReference type="ARBA" id="ARBA00049507"/>
    </source>
</evidence>
<reference evidence="9 10" key="2">
    <citation type="submission" date="2024-03" db="EMBL/GenBank/DDBJ databases">
        <title>Complete genome sequence of the green alga Chloropicon roscoffensis RCC1871.</title>
        <authorList>
            <person name="Lemieux C."/>
            <person name="Pombert J.-F."/>
            <person name="Otis C."/>
            <person name="Turmel M."/>
        </authorList>
    </citation>
    <scope>NUCLEOTIDE SEQUENCE [LARGE SCALE GENOMIC DNA]</scope>
    <source>
        <strain evidence="9 10">RCC1871</strain>
    </source>
</reference>
<dbReference type="Proteomes" id="UP001472866">
    <property type="component" value="Chromosome 04"/>
</dbReference>
<feature type="transmembrane region" description="Helical" evidence="6">
    <location>
        <begin position="119"/>
        <end position="139"/>
    </location>
</feature>
<dbReference type="EC" id="3.1.1.n2" evidence="3"/>
<proteinExistence type="inferred from homology"/>
<dbReference type="EMBL" id="HBHZ01012085">
    <property type="protein sequence ID" value="CAE0196251.1"/>
    <property type="molecule type" value="Transcribed_RNA"/>
</dbReference>
<feature type="compositionally biased region" description="Low complexity" evidence="5">
    <location>
        <begin position="20"/>
        <end position="33"/>
    </location>
</feature>
<reference evidence="8" key="1">
    <citation type="submission" date="2021-01" db="EMBL/GenBank/DDBJ databases">
        <authorList>
            <person name="Corre E."/>
            <person name="Pelletier E."/>
            <person name="Niang G."/>
            <person name="Scheremetjew M."/>
            <person name="Finn R."/>
            <person name="Kale V."/>
            <person name="Holt S."/>
            <person name="Cochrane G."/>
            <person name="Meng A."/>
            <person name="Brown T."/>
            <person name="Cohen L."/>
        </authorList>
    </citation>
    <scope>NUCLEOTIDE SEQUENCE</scope>
    <source>
        <strain evidence="8">RCC1871</strain>
    </source>
</reference>
<evidence type="ECO:0000256" key="5">
    <source>
        <dbReference type="SAM" id="MobiDB-lite"/>
    </source>
</evidence>
<keyword evidence="6" id="KW-0812">Transmembrane</keyword>
<name>A0A7S3CHC5_9CHLO</name>
<sequence>MAWGRANGGVYEPLDGGTYADSDTTSHSEASSSGQEDPRCLVDRDGVPGTDALMLTMKHRYIRKFLHLVLFPTKVAKYSASYLHGLMSEVYVVVQLTVELSRTMAAVPGKKWVVMFFRLLVYSALLMPGFVQVAFFYFFSSRVRRSVVYGPNPRNRCDLYLPPGSDPPRNLPVAIFVTGGAWIIGYKAWGCLFGKVLSKEGVLVVSLDYRNFPQGRIQEMLEDVDVGIGWVLRNIHKHGGDPNNVCLVGQSAGAHLSSLALLECAERCVLPRGRNGSKASPLGSPPTGWSPTQIKAFVGVSGAYDMLRLSDHLNDRGLHLSLLNSIMSINGRTCLEDISPASRVFTYVEDPAKYKSVVDCLPPVTLLHGKDDDSIPYEHAEEFGHVLERAGVEVDRVFHDGETHTTPLIENPMRGHGDRLSEGVLSVIKPEQVSNVDKNNRRMVPEPLIRLALRVSPF</sequence>
<comment type="similarity">
    <text evidence="2">Belongs to the AB hydrolase superfamily. Isoprenylcysteine methylesterase family.</text>
</comment>
<evidence type="ECO:0000256" key="2">
    <source>
        <dbReference type="ARBA" id="ARBA00038028"/>
    </source>
</evidence>
<accession>A0A7S3CHC5</accession>
<evidence type="ECO:0000313" key="8">
    <source>
        <dbReference type="EMBL" id="CAE0196251.1"/>
    </source>
</evidence>
<organism evidence="8">
    <name type="scientific">Chloropicon roscoffensis</name>
    <dbReference type="NCBI Taxonomy" id="1461544"/>
    <lineage>
        <taxon>Eukaryota</taxon>
        <taxon>Viridiplantae</taxon>
        <taxon>Chlorophyta</taxon>
        <taxon>Chloropicophyceae</taxon>
        <taxon>Chloropicales</taxon>
        <taxon>Chloropicaceae</taxon>
        <taxon>Chloropicon</taxon>
    </lineage>
</organism>
<keyword evidence="6" id="KW-1133">Transmembrane helix</keyword>